<accession>A0A7I8WB15</accession>
<gene>
    <name evidence="1" type="ORF">DGYR_LOCUS12711</name>
</gene>
<protein>
    <submittedName>
        <fullName evidence="1">Uncharacterized protein</fullName>
    </submittedName>
</protein>
<proteinExistence type="predicted"/>
<evidence type="ECO:0000313" key="1">
    <source>
        <dbReference type="EMBL" id="CAD5125323.1"/>
    </source>
</evidence>
<dbReference type="SUPFAM" id="SSF58104">
    <property type="entry name" value="Methyl-accepting chemotaxis protein (MCP) signaling domain"/>
    <property type="match status" value="1"/>
</dbReference>
<organism evidence="1 2">
    <name type="scientific">Dimorphilus gyrociliatus</name>
    <dbReference type="NCBI Taxonomy" id="2664684"/>
    <lineage>
        <taxon>Eukaryota</taxon>
        <taxon>Metazoa</taxon>
        <taxon>Spiralia</taxon>
        <taxon>Lophotrochozoa</taxon>
        <taxon>Annelida</taxon>
        <taxon>Polychaeta</taxon>
        <taxon>Polychaeta incertae sedis</taxon>
        <taxon>Dinophilidae</taxon>
        <taxon>Dimorphilus</taxon>
    </lineage>
</organism>
<sequence>MESMAVFKLKETSISIRAISCLVKEANILMKREKEVLEELIENFERRINGLPCTKILNKSGGEAENFNTLESLRVHCKFIIESVHSIHQNSKALSWTVEQLGERVYVLHELLIDEEKTSKFLTRMAKSLHQTANLVKEKVASREEKRLSLKEMMEAIKDLIEMLKFLIESFQISTQPIKDLTKLAEQAHRSLRDQSISIDISRLIEGLDKSQRKISKSLEGIHQAILNVTKSLKVITEPVRNVTDMEKCKNHLEGYMIHLLEDIMMSVKELQNNLKDGVKWTKEMIDSFENANSYLKMIEKP</sequence>
<reference evidence="1 2" key="1">
    <citation type="submission" date="2020-08" db="EMBL/GenBank/DDBJ databases">
        <authorList>
            <person name="Hejnol A."/>
        </authorList>
    </citation>
    <scope>NUCLEOTIDE SEQUENCE [LARGE SCALE GENOMIC DNA]</scope>
</reference>
<dbReference type="Proteomes" id="UP000549394">
    <property type="component" value="Unassembled WGS sequence"/>
</dbReference>
<dbReference type="AlphaFoldDB" id="A0A7I8WB15"/>
<comment type="caution">
    <text evidence="1">The sequence shown here is derived from an EMBL/GenBank/DDBJ whole genome shotgun (WGS) entry which is preliminary data.</text>
</comment>
<evidence type="ECO:0000313" key="2">
    <source>
        <dbReference type="Proteomes" id="UP000549394"/>
    </source>
</evidence>
<dbReference type="EMBL" id="CAJFCJ010000026">
    <property type="protein sequence ID" value="CAD5125323.1"/>
    <property type="molecule type" value="Genomic_DNA"/>
</dbReference>
<keyword evidence="2" id="KW-1185">Reference proteome</keyword>
<name>A0A7I8WB15_9ANNE</name>